<dbReference type="EMBL" id="JALANJ010000010">
    <property type="protein sequence ID" value="MCY8120645.1"/>
    <property type="molecule type" value="Genomic_DNA"/>
</dbReference>
<dbReference type="AlphaFoldDB" id="A0A9Q4H9K5"/>
<reference evidence="1" key="1">
    <citation type="submission" date="2022-02" db="EMBL/GenBank/DDBJ databases">
        <title>Crop Bioprotection Bacillus Genome Sequencing.</title>
        <authorList>
            <person name="Dunlap C."/>
        </authorList>
    </citation>
    <scope>NUCLEOTIDE SEQUENCE</scope>
    <source>
        <strain evidence="1">M18B4</strain>
    </source>
</reference>
<dbReference type="InterPro" id="IPR001387">
    <property type="entry name" value="Cro/C1-type_HTH"/>
</dbReference>
<protein>
    <submittedName>
        <fullName evidence="1">Transcriptional regulator</fullName>
    </submittedName>
</protein>
<dbReference type="Gene3D" id="1.10.260.40">
    <property type="entry name" value="lambda repressor-like DNA-binding domains"/>
    <property type="match status" value="1"/>
</dbReference>
<dbReference type="InterPro" id="IPR010982">
    <property type="entry name" value="Lambda_DNA-bd_dom_sf"/>
</dbReference>
<name>A0A9Q4H9K5_BACSC</name>
<dbReference type="CDD" id="cd00093">
    <property type="entry name" value="HTH_XRE"/>
    <property type="match status" value="1"/>
</dbReference>
<dbReference type="SUPFAM" id="SSF47413">
    <property type="entry name" value="lambda repressor-like DNA-binding domains"/>
    <property type="match status" value="1"/>
</dbReference>
<organism evidence="1 2">
    <name type="scientific">Bacillus spizizenii</name>
    <name type="common">Bacillus subtilis subsp. spizizenii</name>
    <dbReference type="NCBI Taxonomy" id="96241"/>
    <lineage>
        <taxon>Bacteria</taxon>
        <taxon>Bacillati</taxon>
        <taxon>Bacillota</taxon>
        <taxon>Bacilli</taxon>
        <taxon>Bacillales</taxon>
        <taxon>Bacillaceae</taxon>
        <taxon>Bacillus</taxon>
    </lineage>
</organism>
<gene>
    <name evidence="1" type="ORF">MOC45_08505</name>
</gene>
<evidence type="ECO:0000313" key="1">
    <source>
        <dbReference type="EMBL" id="MCY8120645.1"/>
    </source>
</evidence>
<comment type="caution">
    <text evidence="1">The sequence shown here is derived from an EMBL/GenBank/DDBJ whole genome shotgun (WGS) entry which is preliminary data.</text>
</comment>
<dbReference type="GO" id="GO:0003677">
    <property type="term" value="F:DNA binding"/>
    <property type="evidence" value="ECO:0007669"/>
    <property type="project" value="InterPro"/>
</dbReference>
<accession>A0A9Q4H9K5</accession>
<proteinExistence type="predicted"/>
<sequence length="73" mass="8311">MKLTVKPRLGAVLSQLNWSQSELSRRSGVPQASISRFDNSERHYDWHVASIMKATGAKYEELFEVKETEEGAE</sequence>
<dbReference type="Proteomes" id="UP001070352">
    <property type="component" value="Unassembled WGS sequence"/>
</dbReference>
<evidence type="ECO:0000313" key="2">
    <source>
        <dbReference type="Proteomes" id="UP001070352"/>
    </source>
</evidence>